<evidence type="ECO:0008006" key="3">
    <source>
        <dbReference type="Google" id="ProtNLM"/>
    </source>
</evidence>
<dbReference type="EMBL" id="CADCTN010000168">
    <property type="protein sequence ID" value="CAA9255860.1"/>
    <property type="molecule type" value="Genomic_DNA"/>
</dbReference>
<protein>
    <recommendedName>
        <fullName evidence="3">Lipoprotein</fullName>
    </recommendedName>
</protein>
<name>A0A6J4IPI1_9ACTN</name>
<reference evidence="2" key="1">
    <citation type="submission" date="2020-02" db="EMBL/GenBank/DDBJ databases">
        <authorList>
            <person name="Meier V. D."/>
        </authorList>
    </citation>
    <scope>NUCLEOTIDE SEQUENCE</scope>
    <source>
        <strain evidence="2">AVDCRST_MAG52</strain>
    </source>
</reference>
<feature type="signal peptide" evidence="1">
    <location>
        <begin position="1"/>
        <end position="18"/>
    </location>
</feature>
<evidence type="ECO:0000313" key="2">
    <source>
        <dbReference type="EMBL" id="CAA9255860.1"/>
    </source>
</evidence>
<keyword evidence="1" id="KW-0732">Signal</keyword>
<proteinExistence type="predicted"/>
<feature type="chain" id="PRO_5039270259" description="Lipoprotein" evidence="1">
    <location>
        <begin position="19"/>
        <end position="273"/>
    </location>
</feature>
<accession>A0A6J4IPI1</accession>
<organism evidence="2">
    <name type="scientific">uncultured Blastococcus sp</name>
    <dbReference type="NCBI Taxonomy" id="217144"/>
    <lineage>
        <taxon>Bacteria</taxon>
        <taxon>Bacillati</taxon>
        <taxon>Actinomycetota</taxon>
        <taxon>Actinomycetes</taxon>
        <taxon>Geodermatophilales</taxon>
        <taxon>Geodermatophilaceae</taxon>
        <taxon>Blastococcus</taxon>
        <taxon>environmental samples</taxon>
    </lineage>
</organism>
<sequence length="273" mass="27505">MALAAAICAACGTASAPAVSTSSPAPAVAPVPGVSAEAVRLRTDEAIGGRFQVRITNTGDAPFSVTAVALESPGFSVLPAAPVAAEFAPRRVIDLPTGYGEPVCDTAPAPAAARLTVVRGGGAAESVLVPLDGDALDVVHDEECAVRAVGEVVDIAVTDLADDGDALVGTLELTRAGGEEPVVASALGRSVLIEATAEDLPVELAPEDGSVTTAVSFTPATCDPHVLSETKKPYVFPLTVQVGEADPVPVDLPFDQAALDRLAALVQRVCAVR</sequence>
<dbReference type="AlphaFoldDB" id="A0A6J4IPI1"/>
<evidence type="ECO:0000256" key="1">
    <source>
        <dbReference type="SAM" id="SignalP"/>
    </source>
</evidence>
<gene>
    <name evidence="2" type="ORF">AVDCRST_MAG52-2278</name>
</gene>